<dbReference type="Proteomes" id="UP000000305">
    <property type="component" value="Unassembled WGS sequence"/>
</dbReference>
<name>E9I4E4_DAPPU</name>
<gene>
    <name evidence="2" type="ORF">DAPPUDRAFT_274556</name>
</gene>
<dbReference type="AlphaFoldDB" id="E9I4E4"/>
<dbReference type="HOGENOM" id="CLU_2778441_0_0_1"/>
<reference evidence="2 3" key="1">
    <citation type="journal article" date="2011" name="Science">
        <title>The ecoresponsive genome of Daphnia pulex.</title>
        <authorList>
            <person name="Colbourne J.K."/>
            <person name="Pfrender M.E."/>
            <person name="Gilbert D."/>
            <person name="Thomas W.K."/>
            <person name="Tucker A."/>
            <person name="Oakley T.H."/>
            <person name="Tokishita S."/>
            <person name="Aerts A."/>
            <person name="Arnold G.J."/>
            <person name="Basu M.K."/>
            <person name="Bauer D.J."/>
            <person name="Caceres C.E."/>
            <person name="Carmel L."/>
            <person name="Casola C."/>
            <person name="Choi J.H."/>
            <person name="Detter J.C."/>
            <person name="Dong Q."/>
            <person name="Dusheyko S."/>
            <person name="Eads B.D."/>
            <person name="Frohlich T."/>
            <person name="Geiler-Samerotte K.A."/>
            <person name="Gerlach D."/>
            <person name="Hatcher P."/>
            <person name="Jogdeo S."/>
            <person name="Krijgsveld J."/>
            <person name="Kriventseva E.V."/>
            <person name="Kultz D."/>
            <person name="Laforsch C."/>
            <person name="Lindquist E."/>
            <person name="Lopez J."/>
            <person name="Manak J.R."/>
            <person name="Muller J."/>
            <person name="Pangilinan J."/>
            <person name="Patwardhan R.P."/>
            <person name="Pitluck S."/>
            <person name="Pritham E.J."/>
            <person name="Rechtsteiner A."/>
            <person name="Rho M."/>
            <person name="Rogozin I.B."/>
            <person name="Sakarya O."/>
            <person name="Salamov A."/>
            <person name="Schaack S."/>
            <person name="Shapiro H."/>
            <person name="Shiga Y."/>
            <person name="Skalitzky C."/>
            <person name="Smith Z."/>
            <person name="Souvorov A."/>
            <person name="Sung W."/>
            <person name="Tang Z."/>
            <person name="Tsuchiya D."/>
            <person name="Tu H."/>
            <person name="Vos H."/>
            <person name="Wang M."/>
            <person name="Wolf Y.I."/>
            <person name="Yamagata H."/>
            <person name="Yamada T."/>
            <person name="Ye Y."/>
            <person name="Shaw J.R."/>
            <person name="Andrews J."/>
            <person name="Crease T.J."/>
            <person name="Tang H."/>
            <person name="Lucas S.M."/>
            <person name="Robertson H.M."/>
            <person name="Bork P."/>
            <person name="Koonin E.V."/>
            <person name="Zdobnov E.M."/>
            <person name="Grigoriev I.V."/>
            <person name="Lynch M."/>
            <person name="Boore J.L."/>
        </authorList>
    </citation>
    <scope>NUCLEOTIDE SEQUENCE [LARGE SCALE GENOMIC DNA]</scope>
</reference>
<keyword evidence="3" id="KW-1185">Reference proteome</keyword>
<feature type="region of interest" description="Disordered" evidence="1">
    <location>
        <begin position="18"/>
        <end position="48"/>
    </location>
</feature>
<dbReference type="KEGG" id="dpx:DAPPUDRAFT_274556"/>
<organism evidence="2 3">
    <name type="scientific">Daphnia pulex</name>
    <name type="common">Water flea</name>
    <dbReference type="NCBI Taxonomy" id="6669"/>
    <lineage>
        <taxon>Eukaryota</taxon>
        <taxon>Metazoa</taxon>
        <taxon>Ecdysozoa</taxon>
        <taxon>Arthropoda</taxon>
        <taxon>Crustacea</taxon>
        <taxon>Branchiopoda</taxon>
        <taxon>Diplostraca</taxon>
        <taxon>Cladocera</taxon>
        <taxon>Anomopoda</taxon>
        <taxon>Daphniidae</taxon>
        <taxon>Daphnia</taxon>
    </lineage>
</organism>
<dbReference type="EMBL" id="GL735003">
    <property type="protein sequence ID" value="EFX61135.1"/>
    <property type="molecule type" value="Genomic_DNA"/>
</dbReference>
<protein>
    <submittedName>
        <fullName evidence="2">Uncharacterized protein</fullName>
    </submittedName>
</protein>
<evidence type="ECO:0000313" key="2">
    <source>
        <dbReference type="EMBL" id="EFX61135.1"/>
    </source>
</evidence>
<accession>E9I4E4</accession>
<proteinExistence type="predicted"/>
<sequence length="69" mass="7680">MPKEGKTNAEWKERLQQYATDTSDNRSLSSDKPILSVTADTETSRPTLIATSGNKEAIRPSEFFFGSIE</sequence>
<evidence type="ECO:0000313" key="3">
    <source>
        <dbReference type="Proteomes" id="UP000000305"/>
    </source>
</evidence>
<dbReference type="InParanoid" id="E9I4E4"/>
<feature type="compositionally biased region" description="Polar residues" evidence="1">
    <location>
        <begin position="18"/>
        <end position="30"/>
    </location>
</feature>
<feature type="compositionally biased region" description="Polar residues" evidence="1">
    <location>
        <begin position="38"/>
        <end position="48"/>
    </location>
</feature>
<evidence type="ECO:0000256" key="1">
    <source>
        <dbReference type="SAM" id="MobiDB-lite"/>
    </source>
</evidence>